<gene>
    <name evidence="2" type="ORF">BDCG_02585</name>
</gene>
<dbReference type="PANTHER" id="PTHR13621">
    <property type="entry name" value="PROLINE-RICH PROTEIN PRCC"/>
    <property type="match status" value="1"/>
</dbReference>
<sequence length="447" mass="47187">MALVSYSDSEGSDSGSASTTQLFEKKKAAGPTALSSSRESSKPTFQPLTDRRNPGKILVSLPDADEHARCNAQQNGSDDNDGDGPARKRPRISAQGGGGGAFSGFNSFLPAPKRKGPVKPGLDKRSDGTAAPRKVFSLKTGAEPGFDRQADEQMKWDLDNGGLPGTTGEETKAGVADGYSIGVTEPVKEKVEEPAVKPKGNAMMFKPLSVARGTTKKKKVRTTVVPPPQTTSSADGGKPVHETMTTAGQMKVGDTISKPAPKPKISLFGLGKEEEQAPSALPSSSAPYIPLVYNTSSEPQHDTSTIIPSESSSPPPSARVPEQQRQQPQTLASIADDLNLTAAQKRQLLGRQGVSSSASNAAGATQSNPNIITFNTDQEYSSNNAFLLTASEVELAAQQHNPVRSIAPGKHSLQQLVNAVSTQREALEESFAAGRRNKREAGNKYGW</sequence>
<feature type="compositionally biased region" description="Low complexity" evidence="1">
    <location>
        <begin position="1"/>
        <end position="18"/>
    </location>
</feature>
<evidence type="ECO:0000256" key="1">
    <source>
        <dbReference type="SAM" id="MobiDB-lite"/>
    </source>
</evidence>
<reference evidence="3" key="1">
    <citation type="journal article" date="2015" name="PLoS Genet.">
        <title>The dynamic genome and transcriptome of the human fungal pathogen Blastomyces and close relative Emmonsia.</title>
        <authorList>
            <person name="Munoz J.F."/>
            <person name="Gauthier G.M."/>
            <person name="Desjardins C.A."/>
            <person name="Gallo J.E."/>
            <person name="Holder J."/>
            <person name="Sullivan T.D."/>
            <person name="Marty A.J."/>
            <person name="Carmen J.C."/>
            <person name="Chen Z."/>
            <person name="Ding L."/>
            <person name="Gujja S."/>
            <person name="Magrini V."/>
            <person name="Misas E."/>
            <person name="Mitreva M."/>
            <person name="Priest M."/>
            <person name="Saif S."/>
            <person name="Whiston E.A."/>
            <person name="Young S."/>
            <person name="Zeng Q."/>
            <person name="Goldman W.E."/>
            <person name="Mardis E.R."/>
            <person name="Taylor J.W."/>
            <person name="McEwen J.G."/>
            <person name="Clay O.K."/>
            <person name="Klein B.S."/>
            <person name="Cuomo C.A."/>
        </authorList>
    </citation>
    <scope>NUCLEOTIDE SEQUENCE [LARGE SCALE GENOMIC DNA]</scope>
    <source>
        <strain evidence="3">ER-3 / ATCC MYA-2586</strain>
    </source>
</reference>
<feature type="region of interest" description="Disordered" evidence="1">
    <location>
        <begin position="1"/>
        <end position="177"/>
    </location>
</feature>
<evidence type="ECO:0000313" key="2">
    <source>
        <dbReference type="EMBL" id="EEQ87465.1"/>
    </source>
</evidence>
<dbReference type="RefSeq" id="XP_045274780.1">
    <property type="nucleotide sequence ID" value="XM_045418129.1"/>
</dbReference>
<evidence type="ECO:0008006" key="4">
    <source>
        <dbReference type="Google" id="ProtNLM"/>
    </source>
</evidence>
<feature type="compositionally biased region" description="Low complexity" evidence="1">
    <location>
        <begin position="277"/>
        <end position="287"/>
    </location>
</feature>
<name>A0ABP2EU98_AJEDR</name>
<organism evidence="2 3">
    <name type="scientific">Ajellomyces dermatitidis (strain ER-3 / ATCC MYA-2586)</name>
    <name type="common">Blastomyces dermatitidis</name>
    <dbReference type="NCBI Taxonomy" id="559297"/>
    <lineage>
        <taxon>Eukaryota</taxon>
        <taxon>Fungi</taxon>
        <taxon>Dikarya</taxon>
        <taxon>Ascomycota</taxon>
        <taxon>Pezizomycotina</taxon>
        <taxon>Eurotiomycetes</taxon>
        <taxon>Eurotiomycetidae</taxon>
        <taxon>Onygenales</taxon>
        <taxon>Ajellomycetaceae</taxon>
        <taxon>Blastomyces</taxon>
    </lineage>
</organism>
<dbReference type="InterPro" id="IPR018800">
    <property type="entry name" value="PRCC"/>
</dbReference>
<feature type="compositionally biased region" description="Polar residues" evidence="1">
    <location>
        <begin position="33"/>
        <end position="47"/>
    </location>
</feature>
<evidence type="ECO:0000313" key="3">
    <source>
        <dbReference type="Proteomes" id="UP000002039"/>
    </source>
</evidence>
<dbReference type="Pfam" id="PF10253">
    <property type="entry name" value="PRCC"/>
    <property type="match status" value="1"/>
</dbReference>
<feature type="compositionally biased region" description="Basic and acidic residues" evidence="1">
    <location>
        <begin position="145"/>
        <end position="158"/>
    </location>
</feature>
<protein>
    <recommendedName>
        <fullName evidence="4">Mitotic checkpoint regulator, MAD2B-interacting-domain-containing protein</fullName>
    </recommendedName>
</protein>
<accession>A0ABP2EU98</accession>
<feature type="compositionally biased region" description="Low complexity" evidence="1">
    <location>
        <begin position="303"/>
        <end position="312"/>
    </location>
</feature>
<keyword evidence="3" id="KW-1185">Reference proteome</keyword>
<feature type="region of interest" description="Disordered" evidence="1">
    <location>
        <begin position="190"/>
        <end position="329"/>
    </location>
</feature>
<proteinExistence type="predicted"/>
<dbReference type="Proteomes" id="UP000002039">
    <property type="component" value="Unassembled WGS sequence"/>
</dbReference>
<dbReference type="EMBL" id="EQ999975">
    <property type="protein sequence ID" value="EEQ87465.1"/>
    <property type="molecule type" value="Genomic_DNA"/>
</dbReference>
<dbReference type="PANTHER" id="PTHR13621:SF2">
    <property type="entry name" value="PROLINE-RICH PROTEIN PRCC"/>
    <property type="match status" value="1"/>
</dbReference>
<dbReference type="GeneID" id="69024992"/>